<evidence type="ECO:0000256" key="1">
    <source>
        <dbReference type="SAM" id="SignalP"/>
    </source>
</evidence>
<keyword evidence="1" id="KW-0732">Signal</keyword>
<evidence type="ECO:0000313" key="2">
    <source>
        <dbReference type="EMBL" id="CAE4651005.1"/>
    </source>
</evidence>
<sequence length="144" mass="15420">MKLILPLSILSVLCNIFSARGDYYGNPTDGCMEDEKMARIKGIPGAICTPSCDDNLCPDAGSGLDPECILQVQTFRGTKKYCALLCEPESDSGCPTTATCQPIQGIGVCTYEAEEGSGEDYVSSSENSFLVSFDASEKKSLRHV</sequence>
<protein>
    <submittedName>
        <fullName evidence="2">Uncharacterized protein</fullName>
    </submittedName>
</protein>
<dbReference type="AlphaFoldDB" id="A0A7S4SNA6"/>
<organism evidence="2">
    <name type="scientific">Ditylum brightwellii</name>
    <dbReference type="NCBI Taxonomy" id="49249"/>
    <lineage>
        <taxon>Eukaryota</taxon>
        <taxon>Sar</taxon>
        <taxon>Stramenopiles</taxon>
        <taxon>Ochrophyta</taxon>
        <taxon>Bacillariophyta</taxon>
        <taxon>Mediophyceae</taxon>
        <taxon>Lithodesmiophycidae</taxon>
        <taxon>Lithodesmiales</taxon>
        <taxon>Lithodesmiaceae</taxon>
        <taxon>Ditylum</taxon>
    </lineage>
</organism>
<feature type="signal peptide" evidence="1">
    <location>
        <begin position="1"/>
        <end position="21"/>
    </location>
</feature>
<reference evidence="2" key="1">
    <citation type="submission" date="2021-01" db="EMBL/GenBank/DDBJ databases">
        <authorList>
            <person name="Corre E."/>
            <person name="Pelletier E."/>
            <person name="Niang G."/>
            <person name="Scheremetjew M."/>
            <person name="Finn R."/>
            <person name="Kale V."/>
            <person name="Holt S."/>
            <person name="Cochrane G."/>
            <person name="Meng A."/>
            <person name="Brown T."/>
            <person name="Cohen L."/>
        </authorList>
    </citation>
    <scope>NUCLEOTIDE SEQUENCE</scope>
    <source>
        <strain evidence="2">GSO104</strain>
    </source>
</reference>
<accession>A0A7S4SNA6</accession>
<proteinExistence type="predicted"/>
<feature type="chain" id="PRO_5030757625" evidence="1">
    <location>
        <begin position="22"/>
        <end position="144"/>
    </location>
</feature>
<gene>
    <name evidence="2" type="ORF">DBRI00130_LOCUS37785</name>
</gene>
<dbReference type="EMBL" id="HBNS01049912">
    <property type="protein sequence ID" value="CAE4651005.1"/>
    <property type="molecule type" value="Transcribed_RNA"/>
</dbReference>
<name>A0A7S4SNA6_9STRA</name>